<feature type="transmembrane region" description="Helical" evidence="1">
    <location>
        <begin position="6"/>
        <end position="25"/>
    </location>
</feature>
<protein>
    <submittedName>
        <fullName evidence="2">Uncharacterized protein</fullName>
    </submittedName>
</protein>
<proteinExistence type="predicted"/>
<evidence type="ECO:0000313" key="3">
    <source>
        <dbReference type="Proteomes" id="UP001141253"/>
    </source>
</evidence>
<accession>A0ABQ8ZTK1</accession>
<organism evidence="2 3">
    <name type="scientific">Salix suchowensis</name>
    <dbReference type="NCBI Taxonomy" id="1278906"/>
    <lineage>
        <taxon>Eukaryota</taxon>
        <taxon>Viridiplantae</taxon>
        <taxon>Streptophyta</taxon>
        <taxon>Embryophyta</taxon>
        <taxon>Tracheophyta</taxon>
        <taxon>Spermatophyta</taxon>
        <taxon>Magnoliopsida</taxon>
        <taxon>eudicotyledons</taxon>
        <taxon>Gunneridae</taxon>
        <taxon>Pentapetalae</taxon>
        <taxon>rosids</taxon>
        <taxon>fabids</taxon>
        <taxon>Malpighiales</taxon>
        <taxon>Salicaceae</taxon>
        <taxon>Saliceae</taxon>
        <taxon>Salix</taxon>
    </lineage>
</organism>
<keyword evidence="1" id="KW-0812">Transmembrane</keyword>
<keyword evidence="3" id="KW-1185">Reference proteome</keyword>
<dbReference type="EMBL" id="JAPFFI010000024">
    <property type="protein sequence ID" value="KAJ6311576.1"/>
    <property type="molecule type" value="Genomic_DNA"/>
</dbReference>
<name>A0ABQ8ZTK1_9ROSI</name>
<comment type="caution">
    <text evidence="2">The sequence shown here is derived from an EMBL/GenBank/DDBJ whole genome shotgun (WGS) entry which is preliminary data.</text>
</comment>
<evidence type="ECO:0000256" key="1">
    <source>
        <dbReference type="SAM" id="Phobius"/>
    </source>
</evidence>
<reference evidence="2" key="2">
    <citation type="journal article" date="2023" name="Int. J. Mol. Sci.">
        <title>De Novo Assembly and Annotation of 11 Diverse Shrub Willow (Salix) Genomes Reveals Novel Gene Organization in Sex-Linked Regions.</title>
        <authorList>
            <person name="Hyden B."/>
            <person name="Feng K."/>
            <person name="Yates T.B."/>
            <person name="Jawdy S."/>
            <person name="Cereghino C."/>
            <person name="Smart L.B."/>
            <person name="Muchero W."/>
        </authorList>
    </citation>
    <scope>NUCLEOTIDE SEQUENCE</scope>
    <source>
        <tissue evidence="2">Shoot tip</tissue>
    </source>
</reference>
<dbReference type="Proteomes" id="UP001141253">
    <property type="component" value="Chromosome 10"/>
</dbReference>
<keyword evidence="1" id="KW-0472">Membrane</keyword>
<gene>
    <name evidence="2" type="ORF">OIU77_013351</name>
</gene>
<sequence>MFCSVSVVGLLLVTFLRIFMFRVICT</sequence>
<reference evidence="2" key="1">
    <citation type="submission" date="2022-10" db="EMBL/GenBank/DDBJ databases">
        <authorList>
            <person name="Hyden B.L."/>
            <person name="Feng K."/>
            <person name="Yates T."/>
            <person name="Jawdy S."/>
            <person name="Smart L.B."/>
            <person name="Muchero W."/>
        </authorList>
    </citation>
    <scope>NUCLEOTIDE SEQUENCE</scope>
    <source>
        <tissue evidence="2">Shoot tip</tissue>
    </source>
</reference>
<keyword evidence="1" id="KW-1133">Transmembrane helix</keyword>
<evidence type="ECO:0000313" key="2">
    <source>
        <dbReference type="EMBL" id="KAJ6311576.1"/>
    </source>
</evidence>